<evidence type="ECO:0000313" key="14">
    <source>
        <dbReference type="Proteomes" id="UP000189580"/>
    </source>
</evidence>
<dbReference type="InterPro" id="IPR006935">
    <property type="entry name" value="Helicase/UvrB_N"/>
</dbReference>
<feature type="region of interest" description="Disordered" evidence="10">
    <location>
        <begin position="881"/>
        <end position="900"/>
    </location>
</feature>
<dbReference type="GO" id="GO:0005524">
    <property type="term" value="F:ATP binding"/>
    <property type="evidence" value="ECO:0007669"/>
    <property type="project" value="UniProtKB-UniRule"/>
</dbReference>
<dbReference type="GO" id="GO:0009378">
    <property type="term" value="F:four-way junction helicase activity"/>
    <property type="evidence" value="ECO:0007669"/>
    <property type="project" value="TreeGrafter"/>
</dbReference>
<dbReference type="SMART" id="SM00487">
    <property type="entry name" value="DEXDc"/>
    <property type="match status" value="1"/>
</dbReference>
<dbReference type="SUPFAM" id="SSF52540">
    <property type="entry name" value="P-loop containing nucleoside triphosphate hydrolases"/>
    <property type="match status" value="1"/>
</dbReference>
<feature type="compositionally biased region" description="Low complexity" evidence="10">
    <location>
        <begin position="64"/>
        <end position="84"/>
    </location>
</feature>
<dbReference type="GO" id="GO:0036297">
    <property type="term" value="P:interstrand cross-link repair"/>
    <property type="evidence" value="ECO:0007669"/>
    <property type="project" value="EnsemblFungi"/>
</dbReference>
<dbReference type="InterPro" id="IPR027417">
    <property type="entry name" value="P-loop_NTPase"/>
</dbReference>
<dbReference type="GO" id="GO:0060543">
    <property type="term" value="P:negative regulation of strand invasion"/>
    <property type="evidence" value="ECO:0007669"/>
    <property type="project" value="EnsemblFungi"/>
</dbReference>
<sequence>MTKSWGNLPPELIELDFDTDSDDDAELLAITSAPKLESSDATPGSSAAVPASRGSSFFDKRPPSSSSRITTSQRSTSSRTSTSSNFGIAVTHHELNPDTLGSYIYPTNLPPRDYQMNIVQKALFNNVLCALPTGMGKTFIASTVMLNWYRWTVDAKIIFMAPTRPLVSQQIEACLGITGISKTDACVMIGTSRAKADGSREELWKSKRVFFCTPQIVEGDLKRGRVDPKSIACLVFDEAHRATGNYSYVEIVNFIYRFQQSCRILALTATPSGHIEGVQLVIDNLKISRTEIRTEDSLDVRQYIHKRNIVRVQAEPSEDEIVILDHLSKAVGPLLGEMNAMGVYYVREVDRITQFGALSALQKYMASPAGRNNKGAGFKVQAIMPILIKIGQAIHLLKVHGIVPFYNCINEMRGEEEQARQKNTKKKATKKSTLLNHEGFVACLDYCEQVIFDAKTSELRPDFIGHEKLRHVVDIMSDFFLKNEGSRAIIFAEYRDSAAEIERVLKYFCPINVRPHLFIGQSNSDKSKNKKNKDDTKPKETSRRGMRQKLQQEVVDKFKSGELNVLIATSIGEEGLDIGEVDLIVCFDQSKSPIRIIQRMGRTGRKREGQIYLLMTKEEEKKVDHSVGGYKFIQNQINDQEKFTYQENNRILPFSVRPICEKILVDIPEENKEILVAKDKAKDIVEVLKSTQKPTKTRKKATPKKFFMPDNVHTGFLQASALAVDSEGNVPPPPVAQLRTDQINSSEDLNLSGSPPKTSLSTVVNSSPKIAHALDLDSDNDFAFDSSSDIDPGDHKIDTTGTLASRTIQIQPRPQEVESNNDDIKSDPISSDDLLDEMREVDAISKAAAAKPRILKPPLKPSAGSLSAIIAKTKQKTPTSLTTTAVTSTPVSTSTPASTSTVANPVVNPVVNPVANPVVNPVANPVATPVATQTPKQTTANKTKSFEKPPVPALQSFFKQPSPQLSPPPPPSVHESKQPVRSETERVIASATGKEGFLSPDQLDIFEAVYRTDNAPDCAEYDPLIGAKLANPPHAFIAHSVTSKLFHSTIQRMKTLATDPSLKRPTLNMESPPSKRPKKL</sequence>
<comment type="subunit">
    <text evidence="9">Interacts with the MHF histone-fold complex to form the FANCM-MHF complex.</text>
</comment>
<name>A0A167FM35_9ASCO</name>
<feature type="compositionally biased region" description="Polar residues" evidence="10">
    <location>
        <begin position="933"/>
        <end position="943"/>
    </location>
</feature>
<evidence type="ECO:0000259" key="12">
    <source>
        <dbReference type="PROSITE" id="PS51194"/>
    </source>
</evidence>
<dbReference type="GO" id="GO:0005634">
    <property type="term" value="C:nucleus"/>
    <property type="evidence" value="ECO:0007669"/>
    <property type="project" value="UniProtKB-SubCell"/>
</dbReference>
<feature type="region of interest" description="Disordered" evidence="10">
    <location>
        <begin position="31"/>
        <end position="84"/>
    </location>
</feature>
<dbReference type="SMART" id="SM00490">
    <property type="entry name" value="HELICc"/>
    <property type="match status" value="1"/>
</dbReference>
<dbReference type="GO" id="GO:0070336">
    <property type="term" value="F:flap-structured DNA binding"/>
    <property type="evidence" value="ECO:0007669"/>
    <property type="project" value="EnsemblFungi"/>
</dbReference>
<dbReference type="GO" id="GO:0000400">
    <property type="term" value="F:four-way junction DNA binding"/>
    <property type="evidence" value="ECO:0007669"/>
    <property type="project" value="TreeGrafter"/>
</dbReference>
<dbReference type="PANTHER" id="PTHR14025">
    <property type="entry name" value="FANCONI ANEMIA GROUP M FANCM FAMILY MEMBER"/>
    <property type="match status" value="1"/>
</dbReference>
<gene>
    <name evidence="13" type="primary">MPH1</name>
    <name evidence="13" type="ORF">AWJ20_3097</name>
</gene>
<dbReference type="EC" id="3.6.4.12" evidence="9"/>
<accession>A0A167FM35</accession>
<evidence type="ECO:0000256" key="8">
    <source>
        <dbReference type="ARBA" id="ARBA00047995"/>
    </source>
</evidence>
<comment type="similarity">
    <text evidence="2 9">Belongs to the DEAD box helicase family. DEAH subfamily. FANCM sub-subfamily.</text>
</comment>
<dbReference type="PANTHER" id="PTHR14025:SF20">
    <property type="entry name" value="FANCONI ANEMIA GROUP M PROTEIN"/>
    <property type="match status" value="1"/>
</dbReference>
<keyword evidence="6" id="KW-0067">ATP-binding</keyword>
<dbReference type="CDD" id="cd12091">
    <property type="entry name" value="FANCM_ID"/>
    <property type="match status" value="1"/>
</dbReference>
<keyword evidence="7" id="KW-0539">Nucleus</keyword>
<evidence type="ECO:0000256" key="1">
    <source>
        <dbReference type="ARBA" id="ARBA00004123"/>
    </source>
</evidence>
<dbReference type="GO" id="GO:0016887">
    <property type="term" value="F:ATP hydrolysis activity"/>
    <property type="evidence" value="ECO:0007669"/>
    <property type="project" value="RHEA"/>
</dbReference>
<feature type="domain" description="Helicase C-terminal" evidence="12">
    <location>
        <begin position="468"/>
        <end position="651"/>
    </location>
</feature>
<dbReference type="InterPro" id="IPR044749">
    <property type="entry name" value="FANCM_DEXDc"/>
</dbReference>
<dbReference type="GeneID" id="30035081"/>
<organism evidence="13 14">
    <name type="scientific">Sugiyamaella lignohabitans</name>
    <dbReference type="NCBI Taxonomy" id="796027"/>
    <lineage>
        <taxon>Eukaryota</taxon>
        <taxon>Fungi</taxon>
        <taxon>Dikarya</taxon>
        <taxon>Ascomycota</taxon>
        <taxon>Saccharomycotina</taxon>
        <taxon>Dipodascomycetes</taxon>
        <taxon>Dipodascales</taxon>
        <taxon>Trichomonascaceae</taxon>
        <taxon>Sugiyamaella</taxon>
    </lineage>
</organism>
<dbReference type="CDD" id="cd18033">
    <property type="entry name" value="DEXDc_FANCM"/>
    <property type="match status" value="1"/>
</dbReference>
<dbReference type="OrthoDB" id="164902at2759"/>
<dbReference type="GO" id="GO:0033677">
    <property type="term" value="F:DNA/RNA helicase activity"/>
    <property type="evidence" value="ECO:0007669"/>
    <property type="project" value="EnsemblFungi"/>
</dbReference>
<evidence type="ECO:0000256" key="2">
    <source>
        <dbReference type="ARBA" id="ARBA00009889"/>
    </source>
</evidence>
<keyword evidence="4" id="KW-0378">Hydrolase</keyword>
<dbReference type="KEGG" id="slb:AWJ20_3097"/>
<evidence type="ECO:0000313" key="13">
    <source>
        <dbReference type="EMBL" id="ANB15469.1"/>
    </source>
</evidence>
<dbReference type="Pfam" id="PF04851">
    <property type="entry name" value="ResIII"/>
    <property type="match status" value="1"/>
</dbReference>
<evidence type="ECO:0000256" key="4">
    <source>
        <dbReference type="ARBA" id="ARBA00022801"/>
    </source>
</evidence>
<proteinExistence type="inferred from homology"/>
<evidence type="ECO:0000256" key="10">
    <source>
        <dbReference type="SAM" id="MobiDB-lite"/>
    </source>
</evidence>
<dbReference type="InterPro" id="IPR039686">
    <property type="entry name" value="FANCM/Mph1-like_ID"/>
</dbReference>
<feature type="domain" description="Helicase ATP-binding" evidence="11">
    <location>
        <begin position="118"/>
        <end position="289"/>
    </location>
</feature>
<dbReference type="Pfam" id="PF00271">
    <property type="entry name" value="Helicase_C"/>
    <property type="match status" value="1"/>
</dbReference>
<feature type="compositionally biased region" description="Polar residues" evidence="10">
    <location>
        <begin position="799"/>
        <end position="812"/>
    </location>
</feature>
<keyword evidence="5" id="KW-0347">Helicase</keyword>
<dbReference type="AlphaFoldDB" id="A0A167FM35"/>
<dbReference type="PROSITE" id="PS51194">
    <property type="entry name" value="HELICASE_CTER"/>
    <property type="match status" value="1"/>
</dbReference>
<dbReference type="FunFam" id="3.40.50.300:FF:000861">
    <property type="entry name" value="Fanconi anemia, complementation group M"/>
    <property type="match status" value="1"/>
</dbReference>
<feature type="compositionally biased region" description="Basic and acidic residues" evidence="10">
    <location>
        <begin position="532"/>
        <end position="543"/>
    </location>
</feature>
<protein>
    <recommendedName>
        <fullName evidence="9">ATP-dependent DNA helicase</fullName>
        <ecNumber evidence="9">3.6.4.12</ecNumber>
    </recommendedName>
</protein>
<dbReference type="PROSITE" id="PS51192">
    <property type="entry name" value="HELICASE_ATP_BIND_1"/>
    <property type="match status" value="1"/>
</dbReference>
<dbReference type="InterPro" id="IPR014001">
    <property type="entry name" value="Helicase_ATP-bd"/>
</dbReference>
<comment type="catalytic activity">
    <reaction evidence="8 9">
        <text>ATP + H2O = ADP + phosphate + H(+)</text>
        <dbReference type="Rhea" id="RHEA:13065"/>
        <dbReference type="ChEBI" id="CHEBI:15377"/>
        <dbReference type="ChEBI" id="CHEBI:15378"/>
        <dbReference type="ChEBI" id="CHEBI:30616"/>
        <dbReference type="ChEBI" id="CHEBI:43474"/>
        <dbReference type="ChEBI" id="CHEBI:456216"/>
        <dbReference type="EC" id="3.6.4.12"/>
    </reaction>
</comment>
<dbReference type="InterPro" id="IPR001650">
    <property type="entry name" value="Helicase_C-like"/>
</dbReference>
<feature type="region of interest" description="Disordered" evidence="10">
    <location>
        <begin position="785"/>
        <end position="829"/>
    </location>
</feature>
<feature type="region of interest" description="Disordered" evidence="10">
    <location>
        <begin position="520"/>
        <end position="548"/>
    </location>
</feature>
<feature type="compositionally biased region" description="Basic and acidic residues" evidence="10">
    <location>
        <begin position="974"/>
        <end position="985"/>
    </location>
</feature>
<evidence type="ECO:0000259" key="11">
    <source>
        <dbReference type="PROSITE" id="PS51192"/>
    </source>
</evidence>
<dbReference type="GO" id="GO:0045003">
    <property type="term" value="P:double-strand break repair via synthesis-dependent strand annealing"/>
    <property type="evidence" value="ECO:0007669"/>
    <property type="project" value="TreeGrafter"/>
</dbReference>
<reference evidence="13 14" key="1">
    <citation type="submission" date="2016-02" db="EMBL/GenBank/DDBJ databases">
        <title>Complete genome sequence and transcriptome regulation of the pentose utilising yeast Sugiyamaella lignohabitans.</title>
        <authorList>
            <person name="Bellasio M."/>
            <person name="Peymann A."/>
            <person name="Valli M."/>
            <person name="Sipitzky M."/>
            <person name="Graf A."/>
            <person name="Sauer M."/>
            <person name="Marx H."/>
            <person name="Mattanovich D."/>
        </authorList>
    </citation>
    <scope>NUCLEOTIDE SEQUENCE [LARGE SCALE GENOMIC DNA]</scope>
    <source>
        <strain evidence="13 14">CBS 10342</strain>
    </source>
</reference>
<keyword evidence="14" id="KW-1185">Reference proteome</keyword>
<evidence type="ECO:0000256" key="7">
    <source>
        <dbReference type="ARBA" id="ARBA00023242"/>
    </source>
</evidence>
<evidence type="ECO:0000256" key="3">
    <source>
        <dbReference type="ARBA" id="ARBA00022741"/>
    </source>
</evidence>
<dbReference type="RefSeq" id="XP_018737946.1">
    <property type="nucleotide sequence ID" value="XM_018880093.1"/>
</dbReference>
<feature type="region of interest" description="Disordered" evidence="10">
    <location>
        <begin position="1056"/>
        <end position="1080"/>
    </location>
</feature>
<dbReference type="EMBL" id="CP014503">
    <property type="protein sequence ID" value="ANB15469.1"/>
    <property type="molecule type" value="Genomic_DNA"/>
</dbReference>
<dbReference type="Gene3D" id="3.40.50.300">
    <property type="entry name" value="P-loop containing nucleotide triphosphate hydrolases"/>
    <property type="match status" value="2"/>
</dbReference>
<feature type="region of interest" description="Disordered" evidence="10">
    <location>
        <begin position="929"/>
        <end position="985"/>
    </location>
</feature>
<evidence type="ECO:0000256" key="6">
    <source>
        <dbReference type="ARBA" id="ARBA00022840"/>
    </source>
</evidence>
<evidence type="ECO:0000256" key="5">
    <source>
        <dbReference type="ARBA" id="ARBA00022806"/>
    </source>
</evidence>
<comment type="function">
    <text evidence="9">ATP-dependent DNA helicase involved in DNA damage repair by homologous recombination and in genome maintenance. Capable of unwinding D-loops. Plays a role in limiting crossover recombinants during mitotic DNA double-strand break (DSB) repair. Component of a FANCM-MHF complex which promotes gene conversion at blocked replication forks, probably by reversal of the stalled fork.</text>
</comment>
<keyword evidence="3" id="KW-0547">Nucleotide-binding</keyword>
<dbReference type="GO" id="GO:0007535">
    <property type="term" value="P:donor selection"/>
    <property type="evidence" value="ECO:0007669"/>
    <property type="project" value="EnsemblFungi"/>
</dbReference>
<evidence type="ECO:0000256" key="9">
    <source>
        <dbReference type="RuleBase" id="RU367027"/>
    </source>
</evidence>
<dbReference type="GO" id="GO:0033567">
    <property type="term" value="P:DNA replication, Okazaki fragment processing"/>
    <property type="evidence" value="ECO:0007669"/>
    <property type="project" value="EnsemblFungi"/>
</dbReference>
<dbReference type="GO" id="GO:0043138">
    <property type="term" value="F:3'-5' DNA helicase activity"/>
    <property type="evidence" value="ECO:0007669"/>
    <property type="project" value="EnsemblFungi"/>
</dbReference>
<dbReference type="Proteomes" id="UP000189580">
    <property type="component" value="Chromosome b"/>
</dbReference>
<comment type="subcellular location">
    <subcellularLocation>
        <location evidence="1 9">Nucleus</location>
    </subcellularLocation>
</comment>